<accession>A2FJW4</accession>
<dbReference type="Pfam" id="PF01602">
    <property type="entry name" value="Adaptin_N"/>
    <property type="match status" value="1"/>
</dbReference>
<dbReference type="OMA" id="RTIVECM"/>
<dbReference type="GO" id="GO:0000139">
    <property type="term" value="C:Golgi membrane"/>
    <property type="evidence" value="ECO:0000318"/>
    <property type="project" value="GO_Central"/>
</dbReference>
<dbReference type="GO" id="GO:0030126">
    <property type="term" value="C:COPI vesicle coat"/>
    <property type="evidence" value="ECO:0000318"/>
    <property type="project" value="GO_Central"/>
</dbReference>
<sequence length="844" mass="96497">MQALVGKFIRSKPTPPAPQPTGTSTLKMENTDLVKGREIFFQYPLNIELCENYLQRLLSELNNGYKFATAENTSEIFIAITSALKSKDLTLHRLILLLMRILHVPSDISFMAVQSLSDELSSSITQSKAVALRTIPYIIPQDMIKNMNNSIANAIASREQIVLSAFCFYGMSLVKMGNADVIQKFSPDIRNATEARSITQYHALLLTYLLKKGDGQSLKQIINTMNRNACFSSLSSHVLIQAALEASNLLNDPKPLEFIKSKLQETNIITQLDAVRAILASPLSPVDLVSSAVTRLNSILSSPSRISSFAALRTIKQYAQLRREDFAICNNVLERMLNDSNKTISTLAAMSLLHTGFESTIDRVLPTVGEFAPKLPIDQKISLMKSCIDLGKRVPTKAVQILQFIWKTFRYQDIFELQRIFVDGLFAYFDMKDIKKSDVLHFLIEYIEDSKFSEISIDIINFITKRSGDVESNHREIIRVFCNRLNLDSLDVRSALIDALSTFAFEEKCKDTKEVRRIIASYMKDQDEEIRDRAVFYTTEFERNNTEIMSPPKLDKKEFTHIQFIQNYLDEIQQPAIIEQIEDKKQQIEEIEIDPIDEQIDEFLGENHHISDKLIGFDSDIVVEYEIHSNDDCMFALKFFVKNTLDTEINSFKINIESEEKLYESSEIEEILPDQTQTCYVTFDDPVFVKSILRASVYFIETGDNEFGFDNDIVLVPEIYKEIEKKRSEIYNSLHNLGERPRYLIGISSSKNASIEENLKLIGIFFNMVYVGTNNDEYLFASLEGNILLMNSIKIKSSSSTLMLYFEVRCGKYPPNDDEEDDTDYIATINEYIGQFPKARRQTK</sequence>
<dbReference type="GO" id="GO:0006886">
    <property type="term" value="P:intracellular protein transport"/>
    <property type="evidence" value="ECO:0007669"/>
    <property type="project" value="InterPro"/>
</dbReference>
<dbReference type="STRING" id="5722.A2FJW4"/>
<dbReference type="InterPro" id="IPR017106">
    <property type="entry name" value="Coatomer_gsu"/>
</dbReference>
<dbReference type="OrthoDB" id="1074925at2759"/>
<reference evidence="2" key="2">
    <citation type="journal article" date="2007" name="Science">
        <title>Draft genome sequence of the sexually transmitted pathogen Trichomonas vaginalis.</title>
        <authorList>
            <person name="Carlton J.M."/>
            <person name="Hirt R.P."/>
            <person name="Silva J.C."/>
            <person name="Delcher A.L."/>
            <person name="Schatz M."/>
            <person name="Zhao Q."/>
            <person name="Wortman J.R."/>
            <person name="Bidwell S.L."/>
            <person name="Alsmark U.C.M."/>
            <person name="Besteiro S."/>
            <person name="Sicheritz-Ponten T."/>
            <person name="Noel C.J."/>
            <person name="Dacks J.B."/>
            <person name="Foster P.G."/>
            <person name="Simillion C."/>
            <person name="Van de Peer Y."/>
            <person name="Miranda-Saavedra D."/>
            <person name="Barton G.J."/>
            <person name="Westrop G.D."/>
            <person name="Mueller S."/>
            <person name="Dessi D."/>
            <person name="Fiori P.L."/>
            <person name="Ren Q."/>
            <person name="Paulsen I."/>
            <person name="Zhang H."/>
            <person name="Bastida-Corcuera F.D."/>
            <person name="Simoes-Barbosa A."/>
            <person name="Brown M.T."/>
            <person name="Hayes R.D."/>
            <person name="Mukherjee M."/>
            <person name="Okumura C.Y."/>
            <person name="Schneider R."/>
            <person name="Smith A.J."/>
            <person name="Vanacova S."/>
            <person name="Villalvazo M."/>
            <person name="Haas B.J."/>
            <person name="Pertea M."/>
            <person name="Feldblyum T.V."/>
            <person name="Utterback T.R."/>
            <person name="Shu C.L."/>
            <person name="Osoegawa K."/>
            <person name="de Jong P.J."/>
            <person name="Hrdy I."/>
            <person name="Horvathova L."/>
            <person name="Zubacova Z."/>
            <person name="Dolezal P."/>
            <person name="Malik S.B."/>
            <person name="Logsdon J.M. Jr."/>
            <person name="Henze K."/>
            <person name="Gupta A."/>
            <person name="Wang C.C."/>
            <person name="Dunne R.L."/>
            <person name="Upcroft J.A."/>
            <person name="Upcroft P."/>
            <person name="White O."/>
            <person name="Salzberg S.L."/>
            <person name="Tang P."/>
            <person name="Chiu C.-H."/>
            <person name="Lee Y.-S."/>
            <person name="Embley T.M."/>
            <person name="Coombs G.H."/>
            <person name="Mottram J.C."/>
            <person name="Tachezy J."/>
            <person name="Fraser-Liggett C.M."/>
            <person name="Johnson P.J."/>
        </authorList>
    </citation>
    <scope>NUCLEOTIDE SEQUENCE [LARGE SCALE GENOMIC DNA]</scope>
    <source>
        <strain evidence="2">G3</strain>
    </source>
</reference>
<name>A2FJW4_TRIV3</name>
<dbReference type="GO" id="GO:0009306">
    <property type="term" value="P:protein secretion"/>
    <property type="evidence" value="ECO:0000318"/>
    <property type="project" value="GO_Central"/>
</dbReference>
<dbReference type="Proteomes" id="UP000001542">
    <property type="component" value="Unassembled WGS sequence"/>
</dbReference>
<dbReference type="SMR" id="A2FJW4"/>
<dbReference type="PANTHER" id="PTHR10261:SF0">
    <property type="entry name" value="COATOMER SUBUNIT GAMMA-2"/>
    <property type="match status" value="1"/>
</dbReference>
<dbReference type="GO" id="GO:0006891">
    <property type="term" value="P:intra-Golgi vesicle-mediated transport"/>
    <property type="evidence" value="ECO:0000318"/>
    <property type="project" value="GO_Central"/>
</dbReference>
<proteinExistence type="predicted"/>
<dbReference type="EMBL" id="DS113836">
    <property type="protein sequence ID" value="EAX94816.1"/>
    <property type="molecule type" value="Genomic_DNA"/>
</dbReference>
<dbReference type="GO" id="GO:0005793">
    <property type="term" value="C:endoplasmic reticulum-Golgi intermediate compartment"/>
    <property type="evidence" value="ECO:0000318"/>
    <property type="project" value="GO_Central"/>
</dbReference>
<dbReference type="Gene3D" id="1.25.10.10">
    <property type="entry name" value="Leucine-rich Repeat Variant"/>
    <property type="match status" value="1"/>
</dbReference>
<dbReference type="AlphaFoldDB" id="A2FJW4"/>
<protein>
    <submittedName>
        <fullName evidence="2">Adaptin N terminal region family protein</fullName>
    </submittedName>
</protein>
<reference evidence="2" key="1">
    <citation type="submission" date="2006-10" db="EMBL/GenBank/DDBJ databases">
        <authorList>
            <person name="Amadeo P."/>
            <person name="Zhao Q."/>
            <person name="Wortman J."/>
            <person name="Fraser-Liggett C."/>
            <person name="Carlton J."/>
        </authorList>
    </citation>
    <scope>NUCLEOTIDE SEQUENCE</scope>
    <source>
        <strain evidence="2">G3</strain>
    </source>
</reference>
<gene>
    <name evidence="2" type="ORF">TVAG_103850</name>
</gene>
<dbReference type="SUPFAM" id="SSF48371">
    <property type="entry name" value="ARM repeat"/>
    <property type="match status" value="1"/>
</dbReference>
<dbReference type="PANTHER" id="PTHR10261">
    <property type="entry name" value="COATOMER SUBUNIT GAMMA"/>
    <property type="match status" value="1"/>
</dbReference>
<dbReference type="eggNOG" id="KOG1078">
    <property type="taxonomic scope" value="Eukaryota"/>
</dbReference>
<dbReference type="VEuPathDB" id="TrichDB:TVAG_103850"/>
<dbReference type="InterPro" id="IPR016024">
    <property type="entry name" value="ARM-type_fold"/>
</dbReference>
<dbReference type="GO" id="GO:0005783">
    <property type="term" value="C:endoplasmic reticulum"/>
    <property type="evidence" value="ECO:0000318"/>
    <property type="project" value="GO_Central"/>
</dbReference>
<organism evidence="2 3">
    <name type="scientific">Trichomonas vaginalis (strain ATCC PRA-98 / G3)</name>
    <dbReference type="NCBI Taxonomy" id="412133"/>
    <lineage>
        <taxon>Eukaryota</taxon>
        <taxon>Metamonada</taxon>
        <taxon>Parabasalia</taxon>
        <taxon>Trichomonadida</taxon>
        <taxon>Trichomonadidae</taxon>
        <taxon>Trichomonas</taxon>
    </lineage>
</organism>
<evidence type="ECO:0000259" key="1">
    <source>
        <dbReference type="Pfam" id="PF01602"/>
    </source>
</evidence>
<dbReference type="GO" id="GO:0006888">
    <property type="term" value="P:endoplasmic reticulum to Golgi vesicle-mediated transport"/>
    <property type="evidence" value="ECO:0000318"/>
    <property type="project" value="GO_Central"/>
</dbReference>
<dbReference type="InterPro" id="IPR011989">
    <property type="entry name" value="ARM-like"/>
</dbReference>
<keyword evidence="3" id="KW-1185">Reference proteome</keyword>
<dbReference type="FunCoup" id="A2FJW4">
    <property type="interactions" value="802"/>
</dbReference>
<dbReference type="InParanoid" id="A2FJW4"/>
<dbReference type="InterPro" id="IPR002553">
    <property type="entry name" value="Clathrin/coatomer_adapt-like_N"/>
</dbReference>
<evidence type="ECO:0000313" key="2">
    <source>
        <dbReference type="EMBL" id="EAX94816.1"/>
    </source>
</evidence>
<evidence type="ECO:0000313" key="3">
    <source>
        <dbReference type="Proteomes" id="UP000001542"/>
    </source>
</evidence>
<feature type="domain" description="Clathrin/coatomer adaptor adaptin-like N-terminal" evidence="1">
    <location>
        <begin position="31"/>
        <end position="541"/>
    </location>
</feature>
<dbReference type="FunFam" id="1.25.10.10:FF:001588">
    <property type="entry name" value="Adaptin N terminal region family protein"/>
    <property type="match status" value="1"/>
</dbReference>